<sequence>MAHVGSAPRYTFERGFPTVDTTKQAYDDADLERAIQAYKFFYPTVSGAAIVRGNEQIGVVPNKVFGILDCAPDQLVFTANSDTPYGPLLLDLSIGPLVVELASGPLIVCSMDINQRWVADMGLPGPDAGRGGKHLLIGPDYKGAIPDSDFHVHRASSNRQIVGARSLPIEGDVKGAKERLKSIKVYPLHSKTPWQEPQWLDVTGRKQDTTPLDWEDNIEFWEVLHQTLDIEPMFEGYHNEYGELAALGIEKGKPFKPDARTKSILEEAARTANAQMRVQAFGDRRPDRLPWPDRKWQWVSLRFEDGDFNTHERLDLEAREKWFYQAIGASPAMFRRDAQAGSLYWLALSDKAGRYLDGGGTYKLTVPLPVPGKLFWSVTVYDTDSRSQIQTDQKRAALRSLFELKDASGNSVELHFGPNAPKGQEKRWIKTLPGKGWFAYFRIYGPQPAAFDGSWKPGDFEKSS</sequence>
<dbReference type="PANTHER" id="PTHR36509">
    <property type="entry name" value="BLL3101 PROTEIN"/>
    <property type="match status" value="1"/>
</dbReference>
<keyword evidence="4" id="KW-1185">Reference proteome</keyword>
<dbReference type="SUPFAM" id="SSF160935">
    <property type="entry name" value="VPA0735-like"/>
    <property type="match status" value="1"/>
</dbReference>
<evidence type="ECO:0000259" key="2">
    <source>
        <dbReference type="Pfam" id="PF06863"/>
    </source>
</evidence>
<protein>
    <submittedName>
        <fullName evidence="3">DUF1254 domain-containing protein</fullName>
    </submittedName>
</protein>
<evidence type="ECO:0000313" key="4">
    <source>
        <dbReference type="Proteomes" id="UP001595904"/>
    </source>
</evidence>
<dbReference type="Proteomes" id="UP001595904">
    <property type="component" value="Unassembled WGS sequence"/>
</dbReference>
<dbReference type="Gene3D" id="2.60.40.1610">
    <property type="entry name" value="Domain of unknown function DUF1254"/>
    <property type="match status" value="1"/>
</dbReference>
<evidence type="ECO:0000259" key="1">
    <source>
        <dbReference type="Pfam" id="PF06742"/>
    </source>
</evidence>
<proteinExistence type="predicted"/>
<dbReference type="InterPro" id="IPR037050">
    <property type="entry name" value="DUF1254_sf"/>
</dbReference>
<dbReference type="InterPro" id="IPR037049">
    <property type="entry name" value="DUF1214_C_sf"/>
</dbReference>
<dbReference type="InterPro" id="IPR010679">
    <property type="entry name" value="DUF1254"/>
</dbReference>
<organism evidence="3 4">
    <name type="scientific">Steroidobacter flavus</name>
    <dbReference type="NCBI Taxonomy" id="1842136"/>
    <lineage>
        <taxon>Bacteria</taxon>
        <taxon>Pseudomonadati</taxon>
        <taxon>Pseudomonadota</taxon>
        <taxon>Gammaproteobacteria</taxon>
        <taxon>Steroidobacterales</taxon>
        <taxon>Steroidobacteraceae</taxon>
        <taxon>Steroidobacter</taxon>
    </lineage>
</organism>
<dbReference type="EMBL" id="JBHSDU010000015">
    <property type="protein sequence ID" value="MFC4314737.1"/>
    <property type="molecule type" value="Genomic_DNA"/>
</dbReference>
<reference evidence="4" key="1">
    <citation type="journal article" date="2019" name="Int. J. Syst. Evol. Microbiol.">
        <title>The Global Catalogue of Microorganisms (GCM) 10K type strain sequencing project: providing services to taxonomists for standard genome sequencing and annotation.</title>
        <authorList>
            <consortium name="The Broad Institute Genomics Platform"/>
            <consortium name="The Broad Institute Genome Sequencing Center for Infectious Disease"/>
            <person name="Wu L."/>
            <person name="Ma J."/>
        </authorList>
    </citation>
    <scope>NUCLEOTIDE SEQUENCE [LARGE SCALE GENOMIC DNA]</scope>
    <source>
        <strain evidence="4">CGMCC 1.10759</strain>
    </source>
</reference>
<feature type="domain" description="DUF1254" evidence="2">
    <location>
        <begin position="73"/>
        <end position="187"/>
    </location>
</feature>
<dbReference type="Gene3D" id="2.60.120.600">
    <property type="entry name" value="Domain of unknown function DUF1214, C-terminal domain"/>
    <property type="match status" value="1"/>
</dbReference>
<dbReference type="InterPro" id="IPR010621">
    <property type="entry name" value="DUF1214"/>
</dbReference>
<dbReference type="PANTHER" id="PTHR36509:SF3">
    <property type="entry name" value="SIGNAL PEPTIDE PROTEIN"/>
    <property type="match status" value="1"/>
</dbReference>
<feature type="domain" description="DUF1214" evidence="1">
    <location>
        <begin position="342"/>
        <end position="447"/>
    </location>
</feature>
<dbReference type="Gene3D" id="1.10.3360.10">
    <property type="entry name" value="VPA0735-like domain"/>
    <property type="match status" value="1"/>
</dbReference>
<accession>A0ABV8T4M7</accession>
<name>A0ABV8T4M7_9GAMM</name>
<dbReference type="Pfam" id="PF06863">
    <property type="entry name" value="DUF1254"/>
    <property type="match status" value="1"/>
</dbReference>
<gene>
    <name evidence="3" type="ORF">ACFPN2_37075</name>
</gene>
<dbReference type="Pfam" id="PF06742">
    <property type="entry name" value="DUF1214"/>
    <property type="match status" value="1"/>
</dbReference>
<evidence type="ECO:0000313" key="3">
    <source>
        <dbReference type="EMBL" id="MFC4314737.1"/>
    </source>
</evidence>
<comment type="caution">
    <text evidence="3">The sequence shown here is derived from an EMBL/GenBank/DDBJ whole genome shotgun (WGS) entry which is preliminary data.</text>
</comment>
<dbReference type="RefSeq" id="WP_380606163.1">
    <property type="nucleotide sequence ID" value="NZ_JBHSDU010000015.1"/>
</dbReference>